<evidence type="ECO:0000313" key="1">
    <source>
        <dbReference type="EMBL" id="SPQ00163.1"/>
    </source>
</evidence>
<dbReference type="AlphaFoldDB" id="A0A2U3QFH4"/>
<protein>
    <recommendedName>
        <fullName evidence="3">PBS lyase HEAT domain protein repeat-containing protein</fullName>
    </recommendedName>
</protein>
<dbReference type="Pfam" id="PF13646">
    <property type="entry name" value="HEAT_2"/>
    <property type="match status" value="1"/>
</dbReference>
<keyword evidence="2" id="KW-1185">Reference proteome</keyword>
<name>A0A2U3QFH4_9BACT</name>
<dbReference type="PANTHER" id="PTHR12697:SF5">
    <property type="entry name" value="DEOXYHYPUSINE HYDROXYLASE"/>
    <property type="match status" value="1"/>
</dbReference>
<dbReference type="GO" id="GO:0016491">
    <property type="term" value="F:oxidoreductase activity"/>
    <property type="evidence" value="ECO:0007669"/>
    <property type="project" value="TreeGrafter"/>
</dbReference>
<dbReference type="Gene3D" id="1.25.10.10">
    <property type="entry name" value="Leucine-rich Repeat Variant"/>
    <property type="match status" value="1"/>
</dbReference>
<evidence type="ECO:0000313" key="2">
    <source>
        <dbReference type="Proteomes" id="UP000245125"/>
    </source>
</evidence>
<dbReference type="PANTHER" id="PTHR12697">
    <property type="entry name" value="PBS LYASE HEAT-LIKE PROTEIN"/>
    <property type="match status" value="1"/>
</dbReference>
<gene>
    <name evidence="1" type="ORF">NBG4_190006</name>
</gene>
<dbReference type="EMBL" id="OUUY01000063">
    <property type="protein sequence ID" value="SPQ00163.1"/>
    <property type="molecule type" value="Genomic_DNA"/>
</dbReference>
<dbReference type="InterPro" id="IPR011989">
    <property type="entry name" value="ARM-like"/>
</dbReference>
<organism evidence="1 2">
    <name type="scientific">Candidatus Sulfobium mesophilum</name>
    <dbReference type="NCBI Taxonomy" id="2016548"/>
    <lineage>
        <taxon>Bacteria</taxon>
        <taxon>Pseudomonadati</taxon>
        <taxon>Nitrospirota</taxon>
        <taxon>Nitrospiria</taxon>
        <taxon>Nitrospirales</taxon>
        <taxon>Nitrospiraceae</taxon>
        <taxon>Candidatus Sulfobium</taxon>
    </lineage>
</organism>
<proteinExistence type="predicted"/>
<dbReference type="Proteomes" id="UP000245125">
    <property type="component" value="Unassembled WGS sequence"/>
</dbReference>
<dbReference type="SMART" id="SM00567">
    <property type="entry name" value="EZ_HEAT"/>
    <property type="match status" value="4"/>
</dbReference>
<accession>A0A2U3QFH4</accession>
<reference evidence="2" key="1">
    <citation type="submission" date="2018-03" db="EMBL/GenBank/DDBJ databases">
        <authorList>
            <person name="Zecchin S."/>
        </authorList>
    </citation>
    <scope>NUCLEOTIDE SEQUENCE [LARGE SCALE GENOMIC DNA]</scope>
</reference>
<dbReference type="InterPro" id="IPR004155">
    <property type="entry name" value="PBS_lyase_HEAT"/>
</dbReference>
<dbReference type="SUPFAM" id="SSF48371">
    <property type="entry name" value="ARM repeat"/>
    <property type="match status" value="1"/>
</dbReference>
<dbReference type="InterPro" id="IPR016024">
    <property type="entry name" value="ARM-type_fold"/>
</dbReference>
<sequence>MSEELSKAKDIVLSFLKSKKIVRMYPSNNPIYINTIEDDFKKFREFFYFRDELIFKIKQNEISYDSDAVYTNIEKEDNLALFFFKDGLRELNFKKGLTIEEIEDFLKIISLDFNRDALDDDMVTLFWERDFQNIHYVVDDAILTDEENYEEAAVASIKEKEPEQDSLMKAYEDAFQEEMVHDISIVPLSNKDLQLLLQEYERDAEDKTGKLLDILFEMIYLQQSRSELEDMAGFFVSAIEYSIGHGDIQLATDALSRFKKILDDNNEEDERKRLARKILSVAGNESVVNLLGEIMDSGQEMEEKIFEDFVRFLDKNALVPFMKILGELKSIQGRKIVIDALVVLGIKDIATLAKGLTDSRWYVVRNIIYILRKIGDKRAVDYLLKTVRHGDIRVKKEVIRALGELGGTGVLQTLRDCLEDPEIQVRSAALRALGSMRAEAPKRIIINKIADKNFKEKGFEEKKEYFEVLSQWKDEEVFNFVVGILKKRTFFRRTKTDESRACAAYSLGLLGNRDALAVLNKYRVENNKVMQEFVFSAIKRLEHGQ</sequence>
<evidence type="ECO:0008006" key="3">
    <source>
        <dbReference type="Google" id="ProtNLM"/>
    </source>
</evidence>
<dbReference type="OrthoDB" id="9766168at2"/>